<evidence type="ECO:0000313" key="2">
    <source>
        <dbReference type="EMBL" id="MDW8800410.1"/>
    </source>
</evidence>
<dbReference type="EMBL" id="JARUJP010000003">
    <property type="protein sequence ID" value="MDW8800410.1"/>
    <property type="molecule type" value="Genomic_DNA"/>
</dbReference>
<keyword evidence="3" id="KW-1185">Reference proteome</keyword>
<comment type="caution">
    <text evidence="2">The sequence shown here is derived from an EMBL/GenBank/DDBJ whole genome shotgun (WGS) entry which is preliminary data.</text>
</comment>
<accession>A0ABU4JQI9</accession>
<dbReference type="SUPFAM" id="SSF51735">
    <property type="entry name" value="NAD(P)-binding Rossmann-fold domains"/>
    <property type="match status" value="1"/>
</dbReference>
<dbReference type="Gene3D" id="3.40.50.720">
    <property type="entry name" value="NAD(P)-binding Rossmann-like Domain"/>
    <property type="match status" value="1"/>
</dbReference>
<sequence>MNNNLYYYEHQNKLLLSNKKYDFKELSEDFAQNYNGTIFALNSLTPEKSRRSFSVTSDSNLFIQEENLNLLRRNRSSSLPSWLIEKIDNRKVTAVNTNYPNWQELLSKDLPIINGEKSNTKKWSVTVVGLGDVGGTLITGLRLLGGDCISRINIFDKGEDKMKRWEYECNQILSPTPDKEYPPIIPLKEDELFNCDMFIFCVSIGVPQVGKEDFDVRLAQFEGNAKIVSYYSRLARESNFKGIFAVVSDPVDLLCKTAFLESNKDINKNFDFQGLLPEQIRGYGLGVMNARASYYASEKLEYKHYLKEGRAFGPHGEGLIIADSMKNYNEEISDYLTERTKKANLEVRALGFKPYVAPALSSGSLSLIATIKGEWHYSATFLGGVFMGCRNRLLPSGIELETYDYIDDVLFKKLQHTYNSFL</sequence>
<dbReference type="PANTHER" id="PTHR43128">
    <property type="entry name" value="L-2-HYDROXYCARBOXYLATE DEHYDROGENASE (NAD(P)(+))"/>
    <property type="match status" value="1"/>
</dbReference>
<dbReference type="Pfam" id="PF00056">
    <property type="entry name" value="Ldh_1_N"/>
    <property type="match status" value="1"/>
</dbReference>
<dbReference type="PANTHER" id="PTHR43128:SF16">
    <property type="entry name" value="L-LACTATE DEHYDROGENASE"/>
    <property type="match status" value="1"/>
</dbReference>
<dbReference type="RefSeq" id="WP_318796916.1">
    <property type="nucleotide sequence ID" value="NZ_JARUJP010000003.1"/>
</dbReference>
<proteinExistence type="predicted"/>
<organism evidence="2 3">
    <name type="scientific">Clostridium tanneri</name>
    <dbReference type="NCBI Taxonomy" id="3037988"/>
    <lineage>
        <taxon>Bacteria</taxon>
        <taxon>Bacillati</taxon>
        <taxon>Bacillota</taxon>
        <taxon>Clostridia</taxon>
        <taxon>Eubacteriales</taxon>
        <taxon>Clostridiaceae</taxon>
        <taxon>Clostridium</taxon>
    </lineage>
</organism>
<evidence type="ECO:0000313" key="3">
    <source>
        <dbReference type="Proteomes" id="UP001281656"/>
    </source>
</evidence>
<dbReference type="InterPro" id="IPR001236">
    <property type="entry name" value="Lactate/malate_DH_N"/>
</dbReference>
<dbReference type="Proteomes" id="UP001281656">
    <property type="component" value="Unassembled WGS sequence"/>
</dbReference>
<evidence type="ECO:0000259" key="1">
    <source>
        <dbReference type="Pfam" id="PF00056"/>
    </source>
</evidence>
<reference evidence="2 3" key="1">
    <citation type="submission" date="2023-04" db="EMBL/GenBank/DDBJ databases">
        <title>Clostridium tannerae sp. nov., isolated from the fecal material of an alpaca.</title>
        <authorList>
            <person name="Miller S."/>
            <person name="Hendry M."/>
            <person name="King J."/>
            <person name="Sankaranarayanan K."/>
            <person name="Lawson P.A."/>
        </authorList>
    </citation>
    <scope>NUCLEOTIDE SEQUENCE [LARGE SCALE GENOMIC DNA]</scope>
    <source>
        <strain evidence="2 3">A1-XYC3</strain>
    </source>
</reference>
<name>A0ABU4JQI9_9CLOT</name>
<protein>
    <submittedName>
        <fullName evidence="2">Lactate dehydrogenase</fullName>
    </submittedName>
</protein>
<feature type="domain" description="Lactate/malate dehydrogenase N-terminal" evidence="1">
    <location>
        <begin position="125"/>
        <end position="270"/>
    </location>
</feature>
<gene>
    <name evidence="2" type="ORF">P8V03_04495</name>
</gene>
<dbReference type="InterPro" id="IPR036291">
    <property type="entry name" value="NAD(P)-bd_dom_sf"/>
</dbReference>